<keyword evidence="3" id="KW-1185">Reference proteome</keyword>
<dbReference type="InterPro" id="IPR021806">
    <property type="entry name" value="DUF3379"/>
</dbReference>
<dbReference type="RefSeq" id="WP_316027058.1">
    <property type="nucleotide sequence ID" value="NZ_JAWDIO010000002.1"/>
</dbReference>
<protein>
    <submittedName>
        <fullName evidence="2">DUF3379 domain-containing protein</fullName>
    </submittedName>
</protein>
<name>A0ABU3SZT5_9ALTE</name>
<reference evidence="2 3" key="1">
    <citation type="submission" date="2023-10" db="EMBL/GenBank/DDBJ databases">
        <title>Glaciecola aquimarina strain GGW-M5 nov., isolated from a coastal seawater.</title>
        <authorList>
            <person name="Bayburt H."/>
            <person name="Kim J.M."/>
            <person name="Choi B.J."/>
            <person name="Jeon C.O."/>
        </authorList>
    </citation>
    <scope>NUCLEOTIDE SEQUENCE [LARGE SCALE GENOMIC DNA]</scope>
    <source>
        <strain evidence="2 3">KCTC 32108</strain>
    </source>
</reference>
<keyword evidence="1" id="KW-0812">Transmembrane</keyword>
<gene>
    <name evidence="2" type="ORF">RS130_17920</name>
</gene>
<comment type="caution">
    <text evidence="2">The sequence shown here is derived from an EMBL/GenBank/DDBJ whole genome shotgun (WGS) entry which is preliminary data.</text>
</comment>
<organism evidence="2 3">
    <name type="scientific">Paraglaciecola aquimarina</name>
    <dbReference type="NCBI Taxonomy" id="1235557"/>
    <lineage>
        <taxon>Bacteria</taxon>
        <taxon>Pseudomonadati</taxon>
        <taxon>Pseudomonadota</taxon>
        <taxon>Gammaproteobacteria</taxon>
        <taxon>Alteromonadales</taxon>
        <taxon>Alteromonadaceae</taxon>
        <taxon>Paraglaciecola</taxon>
    </lineage>
</organism>
<keyword evidence="1" id="KW-1133">Transmembrane helix</keyword>
<proteinExistence type="predicted"/>
<sequence length="235" mass="26641">MDDLEFRRKVYADPNCADEEILKALADDPKKREFLRELKLLDKKMHQASQVEVPIDLASKLILRQTMHSHNMSKKRNRIQLALAASIAFVMGVSFMLWQQNNLINISEHAIAHVRAEGSYALDAHENISLQQVNAKLASFGGEISGEIGQIYYANFCDFDNIRSLHLVVQYGDEKLTLFVVPNKLEFDKESESHTKGFHSQTVGYQRANLVVVGEEGADVSQAKRDLSKKFKFST</sequence>
<evidence type="ECO:0000313" key="3">
    <source>
        <dbReference type="Proteomes" id="UP001247805"/>
    </source>
</evidence>
<dbReference type="EMBL" id="JAWDIO010000002">
    <property type="protein sequence ID" value="MDU0355522.1"/>
    <property type="molecule type" value="Genomic_DNA"/>
</dbReference>
<dbReference type="Pfam" id="PF11859">
    <property type="entry name" value="DUF3379"/>
    <property type="match status" value="1"/>
</dbReference>
<accession>A0ABU3SZT5</accession>
<dbReference type="Proteomes" id="UP001247805">
    <property type="component" value="Unassembled WGS sequence"/>
</dbReference>
<evidence type="ECO:0000313" key="2">
    <source>
        <dbReference type="EMBL" id="MDU0355522.1"/>
    </source>
</evidence>
<keyword evidence="1" id="KW-0472">Membrane</keyword>
<evidence type="ECO:0000256" key="1">
    <source>
        <dbReference type="SAM" id="Phobius"/>
    </source>
</evidence>
<feature type="transmembrane region" description="Helical" evidence="1">
    <location>
        <begin position="79"/>
        <end position="98"/>
    </location>
</feature>